<accession>A0A1M6E2X7</accession>
<proteinExistence type="predicted"/>
<dbReference type="STRING" id="1470563.SAMN05444000_10388"/>
<organism evidence="2 3">
    <name type="scientific">Shimia gijangensis</name>
    <dbReference type="NCBI Taxonomy" id="1470563"/>
    <lineage>
        <taxon>Bacteria</taxon>
        <taxon>Pseudomonadati</taxon>
        <taxon>Pseudomonadota</taxon>
        <taxon>Alphaproteobacteria</taxon>
        <taxon>Rhodobacterales</taxon>
        <taxon>Roseobacteraceae</taxon>
    </lineage>
</organism>
<reference evidence="3" key="1">
    <citation type="submission" date="2016-11" db="EMBL/GenBank/DDBJ databases">
        <authorList>
            <person name="Varghese N."/>
            <person name="Submissions S."/>
        </authorList>
    </citation>
    <scope>NUCLEOTIDE SEQUENCE [LARGE SCALE GENOMIC DNA]</scope>
    <source>
        <strain evidence="3">DSM 100564</strain>
    </source>
</reference>
<feature type="transmembrane region" description="Helical" evidence="1">
    <location>
        <begin position="24"/>
        <end position="48"/>
    </location>
</feature>
<keyword evidence="3" id="KW-1185">Reference proteome</keyword>
<feature type="transmembrane region" description="Helical" evidence="1">
    <location>
        <begin position="69"/>
        <end position="91"/>
    </location>
</feature>
<name>A0A1M6E2X7_9RHOB</name>
<dbReference type="Proteomes" id="UP000183982">
    <property type="component" value="Unassembled WGS sequence"/>
</dbReference>
<evidence type="ECO:0000313" key="2">
    <source>
        <dbReference type="EMBL" id="SHI79730.1"/>
    </source>
</evidence>
<protein>
    <submittedName>
        <fullName evidence="2">Uncharacterized protein</fullName>
    </submittedName>
</protein>
<dbReference type="AlphaFoldDB" id="A0A1M6E2X7"/>
<keyword evidence="1" id="KW-1133">Transmembrane helix</keyword>
<sequence>MACDIALNPLGRGEVWRKEVNMGWLIWSGALVSVIGLLGLILSILRVAKARKANLSDEELRDAVQKVMPLNMGALFLSVIGLMMVIMGIFLG</sequence>
<evidence type="ECO:0000313" key="3">
    <source>
        <dbReference type="Proteomes" id="UP000183982"/>
    </source>
</evidence>
<evidence type="ECO:0000256" key="1">
    <source>
        <dbReference type="SAM" id="Phobius"/>
    </source>
</evidence>
<dbReference type="EMBL" id="FQZQ01000003">
    <property type="protein sequence ID" value="SHI79730.1"/>
    <property type="molecule type" value="Genomic_DNA"/>
</dbReference>
<keyword evidence="1" id="KW-0812">Transmembrane</keyword>
<gene>
    <name evidence="2" type="ORF">SAMN05444000_10388</name>
</gene>
<keyword evidence="1" id="KW-0472">Membrane</keyword>